<dbReference type="EMBL" id="LVKB01000001">
    <property type="protein sequence ID" value="ORD98152.1"/>
    <property type="molecule type" value="Genomic_DNA"/>
</dbReference>
<organism evidence="1 2">
    <name type="scientific">Hepatospora eriocheir</name>
    <dbReference type="NCBI Taxonomy" id="1081669"/>
    <lineage>
        <taxon>Eukaryota</taxon>
        <taxon>Fungi</taxon>
        <taxon>Fungi incertae sedis</taxon>
        <taxon>Microsporidia</taxon>
        <taxon>Hepatosporidae</taxon>
        <taxon>Hepatospora</taxon>
    </lineage>
</organism>
<comment type="caution">
    <text evidence="1">The sequence shown here is derived from an EMBL/GenBank/DDBJ whole genome shotgun (WGS) entry which is preliminary data.</text>
</comment>
<protein>
    <submittedName>
        <fullName evidence="1">Uncharacterized protein</fullName>
    </submittedName>
</protein>
<keyword evidence="2" id="KW-1185">Reference proteome</keyword>
<gene>
    <name evidence="1" type="ORF">HERIO_55</name>
</gene>
<reference evidence="1 2" key="1">
    <citation type="journal article" date="2017" name="Environ. Microbiol.">
        <title>Decay of the glycolytic pathway and adaptation to intranuclear parasitism within Enterocytozoonidae microsporidia.</title>
        <authorList>
            <person name="Wiredu Boakye D."/>
            <person name="Jaroenlak P."/>
            <person name="Prachumwat A."/>
            <person name="Williams T.A."/>
            <person name="Bateman K.S."/>
            <person name="Itsathitphaisarn O."/>
            <person name="Sritunyalucksana K."/>
            <person name="Paszkiewicz K.H."/>
            <person name="Moore K.A."/>
            <person name="Stentiford G.D."/>
            <person name="Williams B.A."/>
        </authorList>
    </citation>
    <scope>NUCLEOTIDE SEQUENCE [LARGE SCALE GENOMIC DNA]</scope>
    <source>
        <strain evidence="1 2">GB1</strain>
    </source>
</reference>
<evidence type="ECO:0000313" key="2">
    <source>
        <dbReference type="Proteomes" id="UP000192356"/>
    </source>
</evidence>
<dbReference type="VEuPathDB" id="MicrosporidiaDB:HERIO_55"/>
<accession>A0A1X0QEH7</accession>
<evidence type="ECO:0000313" key="1">
    <source>
        <dbReference type="EMBL" id="ORD98152.1"/>
    </source>
</evidence>
<dbReference type="OrthoDB" id="10672945at2759"/>
<dbReference type="AlphaFoldDB" id="A0A1X0QEH7"/>
<dbReference type="Proteomes" id="UP000192356">
    <property type="component" value="Unassembled WGS sequence"/>
</dbReference>
<sequence>MILDYINKITSLLSEPKKNKNVVVQNDFIPYLHQIDNFFQLKCSKTKFFIENSFNFEETFKHGGVVSFTKEFVEYGCIEDMRQIAFIVKSKSNWNVILPNNLLALFKKRLDKMKLTSDENRKLRDLLELLNKVNFLPDLIDQNFISYVERSNIKIYRHFILIGKDNQVNVGMPLQQARSFLNKL</sequence>
<name>A0A1X0QEH7_9MICR</name>
<dbReference type="VEuPathDB" id="MicrosporidiaDB:A0H76_1216"/>
<proteinExistence type="predicted"/>